<keyword evidence="2" id="KW-0031">Aminopeptidase</keyword>
<keyword evidence="5" id="KW-0378">Hydrolase</keyword>
<feature type="binding site" evidence="8">
    <location>
        <position position="215"/>
    </location>
    <ligand>
        <name>Zn(2+)</name>
        <dbReference type="ChEBI" id="CHEBI:29105"/>
        <label>2</label>
    </ligand>
</feature>
<proteinExistence type="inferred from homology"/>
<dbReference type="GO" id="GO:0004177">
    <property type="term" value="F:aminopeptidase activity"/>
    <property type="evidence" value="ECO:0007669"/>
    <property type="project" value="UniProtKB-UniRule"/>
</dbReference>
<dbReference type="EMBL" id="QKMR01000010">
    <property type="protein sequence ID" value="PYG87606.1"/>
    <property type="molecule type" value="Genomic_DNA"/>
</dbReference>
<dbReference type="Gene3D" id="3.40.630.10">
    <property type="entry name" value="Zn peptidases"/>
    <property type="match status" value="1"/>
</dbReference>
<dbReference type="InterPro" id="IPR023367">
    <property type="entry name" value="Peptidase_M42_dom2"/>
</dbReference>
<feature type="binding site" evidence="8">
    <location>
        <position position="182"/>
    </location>
    <ligand>
        <name>Zn(2+)</name>
        <dbReference type="ChEBI" id="CHEBI:29105"/>
        <label>1</label>
    </ligand>
</feature>
<evidence type="ECO:0000256" key="2">
    <source>
        <dbReference type="ARBA" id="ARBA00022438"/>
    </source>
</evidence>
<feature type="binding site" evidence="8">
    <location>
        <position position="182"/>
    </location>
    <ligand>
        <name>Zn(2+)</name>
        <dbReference type="ChEBI" id="CHEBI:29105"/>
        <label>2</label>
    </ligand>
</feature>
<evidence type="ECO:0000256" key="6">
    <source>
        <dbReference type="PIRNR" id="PIRNR001123"/>
    </source>
</evidence>
<evidence type="ECO:0000256" key="3">
    <source>
        <dbReference type="ARBA" id="ARBA00022670"/>
    </source>
</evidence>
<dbReference type="InterPro" id="IPR008007">
    <property type="entry name" value="Peptidase_M42"/>
</dbReference>
<gene>
    <name evidence="9" type="ORF">LY28_01975</name>
</gene>
<dbReference type="PIRSF" id="PIRSF001123">
    <property type="entry name" value="PepA_GA"/>
    <property type="match status" value="1"/>
</dbReference>
<keyword evidence="3" id="KW-0645">Protease</keyword>
<protein>
    <submittedName>
        <fullName evidence="9">Endoglucanase</fullName>
    </submittedName>
</protein>
<comment type="similarity">
    <text evidence="1 6">Belongs to the peptidase M42 family.</text>
</comment>
<dbReference type="Gene3D" id="2.40.30.40">
    <property type="entry name" value="Peptidase M42, domain 2"/>
    <property type="match status" value="1"/>
</dbReference>
<evidence type="ECO:0000313" key="9">
    <source>
        <dbReference type="EMBL" id="PYG87606.1"/>
    </source>
</evidence>
<evidence type="ECO:0000256" key="8">
    <source>
        <dbReference type="PIRSR" id="PIRSR001123-2"/>
    </source>
</evidence>
<dbReference type="InterPro" id="IPR051464">
    <property type="entry name" value="Peptidase_M42_aminopept"/>
</dbReference>
<feature type="binding site" evidence="8">
    <location>
        <position position="237"/>
    </location>
    <ligand>
        <name>Zn(2+)</name>
        <dbReference type="ChEBI" id="CHEBI:29105"/>
        <label>1</label>
    </ligand>
</feature>
<feature type="binding site" evidence="8">
    <location>
        <position position="321"/>
    </location>
    <ligand>
        <name>Zn(2+)</name>
        <dbReference type="ChEBI" id="CHEBI:29105"/>
        <label>2</label>
    </ligand>
</feature>
<keyword evidence="10" id="KW-1185">Reference proteome</keyword>
<dbReference type="GO" id="GO:0006508">
    <property type="term" value="P:proteolysis"/>
    <property type="evidence" value="ECO:0007669"/>
    <property type="project" value="UniProtKB-KW"/>
</dbReference>
<dbReference type="Pfam" id="PF05343">
    <property type="entry name" value="Peptidase_M42"/>
    <property type="match status" value="1"/>
</dbReference>
<comment type="cofactor">
    <cofactor evidence="8">
        <name>a divalent metal cation</name>
        <dbReference type="ChEBI" id="CHEBI:60240"/>
    </cofactor>
    <text evidence="8">Binds 2 divalent metal cations per subunit.</text>
</comment>
<evidence type="ECO:0000256" key="7">
    <source>
        <dbReference type="PIRSR" id="PIRSR001123-1"/>
    </source>
</evidence>
<evidence type="ECO:0000256" key="5">
    <source>
        <dbReference type="ARBA" id="ARBA00022801"/>
    </source>
</evidence>
<comment type="caution">
    <text evidence="9">The sequence shown here is derived from an EMBL/GenBank/DDBJ whole genome shotgun (WGS) entry which is preliminary data.</text>
</comment>
<feature type="active site" description="Proton acceptor" evidence="7">
    <location>
        <position position="214"/>
    </location>
</feature>
<dbReference type="GO" id="GO:0046872">
    <property type="term" value="F:metal ion binding"/>
    <property type="evidence" value="ECO:0007669"/>
    <property type="project" value="UniProtKB-UniRule"/>
</dbReference>
<dbReference type="SUPFAM" id="SSF101821">
    <property type="entry name" value="Aminopeptidase/glucanase lid domain"/>
    <property type="match status" value="1"/>
</dbReference>
<dbReference type="SUPFAM" id="SSF53187">
    <property type="entry name" value="Zn-dependent exopeptidases"/>
    <property type="match status" value="1"/>
</dbReference>
<sequence>MGREDLYMNIIEKLKYLSETVAVAGFEKDAAEKVADLFKGYSAHVEVDRFFNVRCLKKGTDEKAKKLMITAHLDEIGFLVRSIDDKGFIGIVNVGGIDSKILLAQEVVIHGKQNITGIIGATPPHLLKAEDAGKALKISDLYVDTGYGGEELKKLVSVGDTVSFKSKVSVMNDSKASGKAFDNRASVVCLLEILEILKDFNHENDIIFVASTQEETSMVGVKTASYALLPDAAIVIDTCHGDIPDLSKDCSSTPGKGPEISIGPNLHPGMVNKMFELGKEYSIPCQKMVEAGDTGTEAWATQVSRTGIPTALLSVPVRYMHTAVETVSIEDIKYTARLAAEFAKISSIQLEKLA</sequence>
<evidence type="ECO:0000256" key="1">
    <source>
        <dbReference type="ARBA" id="ARBA00006272"/>
    </source>
</evidence>
<dbReference type="PANTHER" id="PTHR32481">
    <property type="entry name" value="AMINOPEPTIDASE"/>
    <property type="match status" value="1"/>
</dbReference>
<dbReference type="PANTHER" id="PTHR32481:SF6">
    <property type="entry name" value="ENDOGLUCANASE"/>
    <property type="match status" value="1"/>
</dbReference>
<evidence type="ECO:0000313" key="10">
    <source>
        <dbReference type="Proteomes" id="UP000248132"/>
    </source>
</evidence>
<feature type="binding site" evidence="8">
    <location>
        <position position="72"/>
    </location>
    <ligand>
        <name>Zn(2+)</name>
        <dbReference type="ChEBI" id="CHEBI:29105"/>
        <label>1</label>
    </ligand>
</feature>
<keyword evidence="4 8" id="KW-0479">Metal-binding</keyword>
<reference evidence="9 10" key="1">
    <citation type="submission" date="2018-06" db="EMBL/GenBank/DDBJ databases">
        <title>Genomic Encyclopedia of Type Strains, Phase I: the one thousand microbial genomes (KMG-I) project.</title>
        <authorList>
            <person name="Kyrpides N."/>
        </authorList>
    </citation>
    <scope>NUCLEOTIDE SEQUENCE [LARGE SCALE GENOMIC DNA]</scope>
    <source>
        <strain evidence="9 10">DSM 19573</strain>
    </source>
</reference>
<dbReference type="AlphaFoldDB" id="A0A318XLU5"/>
<evidence type="ECO:0000256" key="4">
    <source>
        <dbReference type="ARBA" id="ARBA00022723"/>
    </source>
</evidence>
<name>A0A318XLU5_9FIRM</name>
<organism evidence="9 10">
    <name type="scientific">Ruminiclostridium sufflavum DSM 19573</name>
    <dbReference type="NCBI Taxonomy" id="1121337"/>
    <lineage>
        <taxon>Bacteria</taxon>
        <taxon>Bacillati</taxon>
        <taxon>Bacillota</taxon>
        <taxon>Clostridia</taxon>
        <taxon>Eubacteriales</taxon>
        <taxon>Oscillospiraceae</taxon>
        <taxon>Ruminiclostridium</taxon>
    </lineage>
</organism>
<dbReference type="Proteomes" id="UP000248132">
    <property type="component" value="Unassembled WGS sequence"/>
</dbReference>
<accession>A0A318XLU5</accession>